<feature type="transmembrane region" description="Helical" evidence="1">
    <location>
        <begin position="30"/>
        <end position="49"/>
    </location>
</feature>
<comment type="caution">
    <text evidence="2">The sequence shown here is derived from an EMBL/GenBank/DDBJ whole genome shotgun (WGS) entry which is preliminary data.</text>
</comment>
<organism evidence="2 3">
    <name type="scientific">Hoeflea prorocentri</name>
    <dbReference type="NCBI Taxonomy" id="1922333"/>
    <lineage>
        <taxon>Bacteria</taxon>
        <taxon>Pseudomonadati</taxon>
        <taxon>Pseudomonadota</taxon>
        <taxon>Alphaproteobacteria</taxon>
        <taxon>Hyphomicrobiales</taxon>
        <taxon>Rhizobiaceae</taxon>
        <taxon>Hoeflea</taxon>
    </lineage>
</organism>
<keyword evidence="3" id="KW-1185">Reference proteome</keyword>
<keyword evidence="1" id="KW-0472">Membrane</keyword>
<sequence length="51" mass="5722">MTKVIAIVLLLAMIAHLIRPLGLPGLKRRGDFWKIAVFAFLAMMVVVVFQL</sequence>
<dbReference type="RefSeq" id="WP_267988565.1">
    <property type="nucleotide sequence ID" value="NZ_JAPJZI010000001.1"/>
</dbReference>
<accession>A0A9X3UDI4</accession>
<dbReference type="EMBL" id="JAPJZI010000001">
    <property type="protein sequence ID" value="MDA5397092.1"/>
    <property type="molecule type" value="Genomic_DNA"/>
</dbReference>
<name>A0A9X3UDI4_9HYPH</name>
<evidence type="ECO:0000313" key="3">
    <source>
        <dbReference type="Proteomes" id="UP001151234"/>
    </source>
</evidence>
<dbReference type="AlphaFoldDB" id="A0A9X3UDI4"/>
<protein>
    <submittedName>
        <fullName evidence="2">Uncharacterized protein</fullName>
    </submittedName>
</protein>
<evidence type="ECO:0000313" key="2">
    <source>
        <dbReference type="EMBL" id="MDA5397092.1"/>
    </source>
</evidence>
<gene>
    <name evidence="2" type="ORF">OQ273_00780</name>
</gene>
<keyword evidence="1" id="KW-1133">Transmembrane helix</keyword>
<dbReference type="Proteomes" id="UP001151234">
    <property type="component" value="Unassembled WGS sequence"/>
</dbReference>
<proteinExistence type="predicted"/>
<keyword evidence="1" id="KW-0812">Transmembrane</keyword>
<evidence type="ECO:0000256" key="1">
    <source>
        <dbReference type="SAM" id="Phobius"/>
    </source>
</evidence>
<reference evidence="2" key="1">
    <citation type="submission" date="2022-11" db="EMBL/GenBank/DDBJ databases">
        <title>Draft genome sequence of Hoeflea poritis E7-10 and Hoeflea prorocentri PM5-8, separated from scleractinian coral Porites lutea and marine dinoflagellate.</title>
        <authorList>
            <person name="Zhang G."/>
            <person name="Wei Q."/>
            <person name="Cai L."/>
        </authorList>
    </citation>
    <scope>NUCLEOTIDE SEQUENCE</scope>
    <source>
        <strain evidence="2">PM5-8</strain>
    </source>
</reference>